<reference evidence="1 2" key="1">
    <citation type="journal article" date="2018" name="Front. Plant Sci.">
        <title>Red Clover (Trifolium pratense) and Zigzag Clover (T. medium) - A Picture of Genomic Similarities and Differences.</title>
        <authorList>
            <person name="Dluhosova J."/>
            <person name="Istvanek J."/>
            <person name="Nedelnik J."/>
            <person name="Repkova J."/>
        </authorList>
    </citation>
    <scope>NUCLEOTIDE SEQUENCE [LARGE SCALE GENOMIC DNA]</scope>
    <source>
        <strain evidence="2">cv. 10/8</strain>
        <tissue evidence="1">Leaf</tissue>
    </source>
</reference>
<accession>A0A392NSB7</accession>
<name>A0A392NSB7_9FABA</name>
<organism evidence="1 2">
    <name type="scientific">Trifolium medium</name>
    <dbReference type="NCBI Taxonomy" id="97028"/>
    <lineage>
        <taxon>Eukaryota</taxon>
        <taxon>Viridiplantae</taxon>
        <taxon>Streptophyta</taxon>
        <taxon>Embryophyta</taxon>
        <taxon>Tracheophyta</taxon>
        <taxon>Spermatophyta</taxon>
        <taxon>Magnoliopsida</taxon>
        <taxon>eudicotyledons</taxon>
        <taxon>Gunneridae</taxon>
        <taxon>Pentapetalae</taxon>
        <taxon>rosids</taxon>
        <taxon>fabids</taxon>
        <taxon>Fabales</taxon>
        <taxon>Fabaceae</taxon>
        <taxon>Papilionoideae</taxon>
        <taxon>50 kb inversion clade</taxon>
        <taxon>NPAAA clade</taxon>
        <taxon>Hologalegina</taxon>
        <taxon>IRL clade</taxon>
        <taxon>Trifolieae</taxon>
        <taxon>Trifolium</taxon>
    </lineage>
</organism>
<dbReference type="Proteomes" id="UP000265520">
    <property type="component" value="Unassembled WGS sequence"/>
</dbReference>
<dbReference type="AlphaFoldDB" id="A0A392NSB7"/>
<keyword evidence="2" id="KW-1185">Reference proteome</keyword>
<dbReference type="EMBL" id="LXQA010047735">
    <property type="protein sequence ID" value="MCI01976.1"/>
    <property type="molecule type" value="Genomic_DNA"/>
</dbReference>
<protein>
    <submittedName>
        <fullName evidence="1">Uncharacterized protein</fullName>
    </submittedName>
</protein>
<evidence type="ECO:0000313" key="2">
    <source>
        <dbReference type="Proteomes" id="UP000265520"/>
    </source>
</evidence>
<comment type="caution">
    <text evidence="1">The sequence shown here is derived from an EMBL/GenBank/DDBJ whole genome shotgun (WGS) entry which is preliminary data.</text>
</comment>
<proteinExistence type="predicted"/>
<sequence length="93" mass="10578">MRVLTNASLGEIKEGQKSDLRVWIPDLHELKRMGDVAYEVVLPPNRLNLHGVFQVLQLKECIFDLSHIIQSDDVQVRGYLTVGSCSCKSKIER</sequence>
<evidence type="ECO:0000313" key="1">
    <source>
        <dbReference type="EMBL" id="MCI01976.1"/>
    </source>
</evidence>